<evidence type="ECO:0000313" key="2">
    <source>
        <dbReference type="EMBL" id="MFD2969902.1"/>
    </source>
</evidence>
<proteinExistence type="predicted"/>
<feature type="chain" id="PRO_5046205206" evidence="1">
    <location>
        <begin position="23"/>
        <end position="517"/>
    </location>
</feature>
<feature type="signal peptide" evidence="1">
    <location>
        <begin position="1"/>
        <end position="22"/>
    </location>
</feature>
<gene>
    <name evidence="2" type="ORF">ACFS7Y_21110</name>
</gene>
<dbReference type="EMBL" id="JBHUPB010000015">
    <property type="protein sequence ID" value="MFD2969902.1"/>
    <property type="molecule type" value="Genomic_DNA"/>
</dbReference>
<comment type="caution">
    <text evidence="2">The sequence shown here is derived from an EMBL/GenBank/DDBJ whole genome shotgun (WGS) entry which is preliminary data.</text>
</comment>
<protein>
    <submittedName>
        <fullName evidence="2">OmpP1/FadL family transporter</fullName>
    </submittedName>
</protein>
<reference evidence="3" key="1">
    <citation type="journal article" date="2019" name="Int. J. Syst. Evol. Microbiol.">
        <title>The Global Catalogue of Microorganisms (GCM) 10K type strain sequencing project: providing services to taxonomists for standard genome sequencing and annotation.</title>
        <authorList>
            <consortium name="The Broad Institute Genomics Platform"/>
            <consortium name="The Broad Institute Genome Sequencing Center for Infectious Disease"/>
            <person name="Wu L."/>
            <person name="Ma J."/>
        </authorList>
    </citation>
    <scope>NUCLEOTIDE SEQUENCE [LARGE SCALE GENOMIC DNA]</scope>
    <source>
        <strain evidence="3">KCTC 22814</strain>
    </source>
</reference>
<organism evidence="2 3">
    <name type="scientific">Sphingobacterium bambusae</name>
    <dbReference type="NCBI Taxonomy" id="662858"/>
    <lineage>
        <taxon>Bacteria</taxon>
        <taxon>Pseudomonadati</taxon>
        <taxon>Bacteroidota</taxon>
        <taxon>Sphingobacteriia</taxon>
        <taxon>Sphingobacteriales</taxon>
        <taxon>Sphingobacteriaceae</taxon>
        <taxon>Sphingobacterium</taxon>
    </lineage>
</organism>
<evidence type="ECO:0000313" key="3">
    <source>
        <dbReference type="Proteomes" id="UP001597525"/>
    </source>
</evidence>
<dbReference type="Gene3D" id="2.40.160.60">
    <property type="entry name" value="Outer membrane protein transport protein (OMPP1/FadL/TodX)"/>
    <property type="match status" value="1"/>
</dbReference>
<accession>A0ABW6BM32</accession>
<dbReference type="Proteomes" id="UP001597525">
    <property type="component" value="Unassembled WGS sequence"/>
</dbReference>
<dbReference type="RefSeq" id="WP_320183388.1">
    <property type="nucleotide sequence ID" value="NZ_CP138332.1"/>
</dbReference>
<evidence type="ECO:0000256" key="1">
    <source>
        <dbReference type="SAM" id="SignalP"/>
    </source>
</evidence>
<sequence>MKLKNILFTSLFISSLGINVHAQTVDDALIFSQEHNSGTARFKGLGNAKTALGGDISSITGNPAGLGFFGQSDISITAGYNNARNQGSFFGSNATRNKGRFNIDNAGAVFHFPKNEGYQGWQNFNIGINYENTNTFNNNVRYEGVNPNNTIVSAYTDEIQANGSAGFANDLRDMKLIERFSGNNAGYFPITNETGDKTQISDVLTSGFSSRSAIAFGGNYNNKFYIGGTIGVSRFRYENSSQFSEYGWTKNAAAISPDNPDSDFLDPSNEDNNYLVANYELLDDYYQVTEGAGFDFKIGAIYKPSVDWNLGATITSPTWYTIDDYNDSYIGVDYFDNEDATTSFDSRNVEYQNPTYTYRQITPWKFALGVSKFFGRGLVTADAEYIDYSTIKRRTIQGRNTVQEGIWDDAVKDAYQSVVNFRIGGEYLFTNAISGRAGFNYFGNPYRDADNTQYSGSLGLGAKLSNTLYLDLAVVHLVNDYKVRPYSIDENFWKTPNPTADIKHQRTTAVLTFGAKF</sequence>
<name>A0ABW6BM32_9SPHI</name>
<keyword evidence="3" id="KW-1185">Reference proteome</keyword>
<keyword evidence="1" id="KW-0732">Signal</keyword>
<dbReference type="SUPFAM" id="SSF56935">
    <property type="entry name" value="Porins"/>
    <property type="match status" value="1"/>
</dbReference>